<comment type="caution">
    <text evidence="1">The sequence shown here is derived from an EMBL/GenBank/DDBJ whole genome shotgun (WGS) entry which is preliminary data.</text>
</comment>
<evidence type="ECO:0000313" key="1">
    <source>
        <dbReference type="EMBL" id="MBC2651256.1"/>
    </source>
</evidence>
<sequence>MLQEVVDLLVAPDRDVVDLGLQLADRLIRTGALDPFSAGDDGKLRKASTASSYCWIVWIVGQTDTRYPGSPFDLPNYSDAAFVQADPLFNTTEAANNVRIHLSFEAGRPFIAALVGRAIARLRR</sequence>
<reference evidence="1 2" key="1">
    <citation type="submission" date="2020-08" db="EMBL/GenBank/DDBJ databases">
        <title>The genome sequence of Novosphingobium flavum 4Y4.</title>
        <authorList>
            <person name="Liu Y."/>
        </authorList>
    </citation>
    <scope>NUCLEOTIDE SEQUENCE [LARGE SCALE GENOMIC DNA]</scope>
    <source>
        <strain evidence="1 2">4Y4</strain>
    </source>
</reference>
<protein>
    <submittedName>
        <fullName evidence="1">Uncharacterized protein</fullName>
    </submittedName>
</protein>
<name>A0A7X1F6E8_9SPHN</name>
<accession>A0A7X1F6E8</accession>
<proteinExistence type="predicted"/>
<dbReference type="EMBL" id="JACLAU010000006">
    <property type="protein sequence ID" value="MBC2651256.1"/>
    <property type="molecule type" value="Genomic_DNA"/>
</dbReference>
<dbReference type="RefSeq" id="WP_185682681.1">
    <property type="nucleotide sequence ID" value="NZ_JACLAU010000006.1"/>
</dbReference>
<dbReference type="AlphaFoldDB" id="A0A7X1F6E8"/>
<gene>
    <name evidence="1" type="ORF">H7F49_06040</name>
</gene>
<dbReference type="Proteomes" id="UP000520156">
    <property type="component" value="Unassembled WGS sequence"/>
</dbReference>
<evidence type="ECO:0000313" key="2">
    <source>
        <dbReference type="Proteomes" id="UP000520156"/>
    </source>
</evidence>
<organism evidence="1 2">
    <name type="scientific">Novosphingobium aerophilum</name>
    <dbReference type="NCBI Taxonomy" id="2839843"/>
    <lineage>
        <taxon>Bacteria</taxon>
        <taxon>Pseudomonadati</taxon>
        <taxon>Pseudomonadota</taxon>
        <taxon>Alphaproteobacteria</taxon>
        <taxon>Sphingomonadales</taxon>
        <taxon>Sphingomonadaceae</taxon>
        <taxon>Novosphingobium</taxon>
    </lineage>
</organism>
<keyword evidence="2" id="KW-1185">Reference proteome</keyword>